<evidence type="ECO:0000313" key="3">
    <source>
        <dbReference type="Proteomes" id="UP000663929"/>
    </source>
</evidence>
<dbReference type="KEGG" id="scor:J3U87_30625"/>
<dbReference type="RefSeq" id="WP_237379590.1">
    <property type="nucleotide sequence ID" value="NZ_CP071793.1"/>
</dbReference>
<dbReference type="Pfam" id="PF05597">
    <property type="entry name" value="Phasin"/>
    <property type="match status" value="1"/>
</dbReference>
<organism evidence="2 3">
    <name type="scientific">Sulfidibacter corallicola</name>
    <dbReference type="NCBI Taxonomy" id="2818388"/>
    <lineage>
        <taxon>Bacteria</taxon>
        <taxon>Pseudomonadati</taxon>
        <taxon>Acidobacteriota</taxon>
        <taxon>Holophagae</taxon>
        <taxon>Acanthopleuribacterales</taxon>
        <taxon>Acanthopleuribacteraceae</taxon>
        <taxon>Sulfidibacter</taxon>
    </lineage>
</organism>
<dbReference type="InterPro" id="IPR008769">
    <property type="entry name" value="PhaF_PhaI"/>
</dbReference>
<dbReference type="AlphaFoldDB" id="A0A8A4TIV6"/>
<gene>
    <name evidence="2" type="ORF">J3U87_30625</name>
</gene>
<accession>A0A8A4TIV6</accession>
<dbReference type="Proteomes" id="UP000663929">
    <property type="component" value="Chromosome"/>
</dbReference>
<sequence length="116" mass="12793">MKTLYTMGDQAMKSGRTFYLAGLGVAATVQEQTNKVFENLVEKGRTATTKEAATEKKTEGPTFSGRVKDLSDQVTNRVQDGVSFAFSRMGIPTRQEIQDLTRSVEQLTEKVQALQA</sequence>
<keyword evidence="3" id="KW-1185">Reference proteome</keyword>
<dbReference type="EMBL" id="CP071793">
    <property type="protein sequence ID" value="QTD49959.1"/>
    <property type="molecule type" value="Genomic_DNA"/>
</dbReference>
<dbReference type="PANTHER" id="PTHR38664:SF1">
    <property type="entry name" value="SLR0058 PROTEIN"/>
    <property type="match status" value="1"/>
</dbReference>
<name>A0A8A4TIV6_SULCO</name>
<evidence type="ECO:0000313" key="2">
    <source>
        <dbReference type="EMBL" id="QTD49959.1"/>
    </source>
</evidence>
<protein>
    <submittedName>
        <fullName evidence="2">Phasin family protein</fullName>
    </submittedName>
</protein>
<dbReference type="PANTHER" id="PTHR38664">
    <property type="entry name" value="SLR0058 PROTEIN"/>
    <property type="match status" value="1"/>
</dbReference>
<feature type="region of interest" description="Disordered" evidence="1">
    <location>
        <begin position="47"/>
        <end position="67"/>
    </location>
</feature>
<evidence type="ECO:0000256" key="1">
    <source>
        <dbReference type="SAM" id="MobiDB-lite"/>
    </source>
</evidence>
<proteinExistence type="predicted"/>
<reference evidence="2" key="1">
    <citation type="submission" date="2021-03" db="EMBL/GenBank/DDBJ databases">
        <title>Acanthopleuribacteraceae sp. M133.</title>
        <authorList>
            <person name="Wang G."/>
        </authorList>
    </citation>
    <scope>NUCLEOTIDE SEQUENCE</scope>
    <source>
        <strain evidence="2">M133</strain>
    </source>
</reference>